<evidence type="ECO:0000256" key="1">
    <source>
        <dbReference type="SAM" id="MobiDB-lite"/>
    </source>
</evidence>
<accession>S8BS52</accession>
<dbReference type="EMBL" id="AUSU01010443">
    <property type="protein sequence ID" value="EPS57254.1"/>
    <property type="molecule type" value="Genomic_DNA"/>
</dbReference>
<feature type="region of interest" description="Disordered" evidence="1">
    <location>
        <begin position="32"/>
        <end position="118"/>
    </location>
</feature>
<evidence type="ECO:0000313" key="3">
    <source>
        <dbReference type="Proteomes" id="UP000015453"/>
    </source>
</evidence>
<sequence length="206" mass="21965">MGTPKVVGCAMVGATLQGWCPCGVTHLLVVSGQESGGRRPKTPRKPRRNRCPDASEGGHGRFCRSDPPGGDGKGGRGPRLSSRGGPRLRNPCHTLPNPNGSTWQDGGGGREGRSARHGVDCPPCLSSTLSVERSSRKAGYGVVRYCHTRWNAFWGVASPQERPTDLGALKRVHHILGRLSTVSGKPDPPTSSSGCRLSPSWEPHHR</sequence>
<feature type="compositionally biased region" description="Basic and acidic residues" evidence="1">
    <location>
        <begin position="50"/>
        <end position="59"/>
    </location>
</feature>
<keyword evidence="3" id="KW-1185">Reference proteome</keyword>
<dbReference type="Proteomes" id="UP000015453">
    <property type="component" value="Unassembled WGS sequence"/>
</dbReference>
<comment type="caution">
    <text evidence="2">The sequence shown here is derived from an EMBL/GenBank/DDBJ whole genome shotgun (WGS) entry which is preliminary data.</text>
</comment>
<evidence type="ECO:0000313" key="2">
    <source>
        <dbReference type="EMBL" id="EPS57254.1"/>
    </source>
</evidence>
<protein>
    <submittedName>
        <fullName evidence="2">Uncharacterized protein</fullName>
    </submittedName>
</protein>
<organism evidence="2 3">
    <name type="scientific">Genlisea aurea</name>
    <dbReference type="NCBI Taxonomy" id="192259"/>
    <lineage>
        <taxon>Eukaryota</taxon>
        <taxon>Viridiplantae</taxon>
        <taxon>Streptophyta</taxon>
        <taxon>Embryophyta</taxon>
        <taxon>Tracheophyta</taxon>
        <taxon>Spermatophyta</taxon>
        <taxon>Magnoliopsida</taxon>
        <taxon>eudicotyledons</taxon>
        <taxon>Gunneridae</taxon>
        <taxon>Pentapetalae</taxon>
        <taxon>asterids</taxon>
        <taxon>lamiids</taxon>
        <taxon>Lamiales</taxon>
        <taxon>Lentibulariaceae</taxon>
        <taxon>Genlisea</taxon>
    </lineage>
</organism>
<proteinExistence type="predicted"/>
<feature type="compositionally biased region" description="Low complexity" evidence="1">
    <location>
        <begin position="78"/>
        <end position="89"/>
    </location>
</feature>
<dbReference type="AlphaFoldDB" id="S8BS52"/>
<feature type="region of interest" description="Disordered" evidence="1">
    <location>
        <begin position="180"/>
        <end position="206"/>
    </location>
</feature>
<feature type="compositionally biased region" description="Basic and acidic residues" evidence="1">
    <location>
        <begin position="108"/>
        <end position="118"/>
    </location>
</feature>
<feature type="compositionally biased region" description="Basic residues" evidence="1">
    <location>
        <begin position="38"/>
        <end position="49"/>
    </location>
</feature>
<gene>
    <name evidence="2" type="ORF">M569_17566</name>
</gene>
<reference evidence="2 3" key="1">
    <citation type="journal article" date="2013" name="BMC Genomics">
        <title>The miniature genome of a carnivorous plant Genlisea aurea contains a low number of genes and short non-coding sequences.</title>
        <authorList>
            <person name="Leushkin E.V."/>
            <person name="Sutormin R.A."/>
            <person name="Nabieva E.R."/>
            <person name="Penin A.A."/>
            <person name="Kondrashov A.S."/>
            <person name="Logacheva M.D."/>
        </authorList>
    </citation>
    <scope>NUCLEOTIDE SEQUENCE [LARGE SCALE GENOMIC DNA]</scope>
</reference>
<name>S8BS52_9LAMI</name>